<reference evidence="4" key="1">
    <citation type="submission" date="2017-09" db="EMBL/GenBank/DDBJ databases">
        <title>Luteimonas liuhanmingii sp.nov., isolated from the intestinal contents of Tibetan Plateau Pika in Yushu, Qinghai Province, China.</title>
        <authorList>
            <person name="Gui Z."/>
        </authorList>
    </citation>
    <scope>NUCLEOTIDE SEQUENCE [LARGE SCALE GENOMIC DNA]</scope>
    <source>
        <strain evidence="4">100111</strain>
    </source>
</reference>
<organism evidence="3 4">
    <name type="scientific">Luteimonas chenhongjianii</name>
    <dbReference type="NCBI Taxonomy" id="2006110"/>
    <lineage>
        <taxon>Bacteria</taxon>
        <taxon>Pseudomonadati</taxon>
        <taxon>Pseudomonadota</taxon>
        <taxon>Gammaproteobacteria</taxon>
        <taxon>Lysobacterales</taxon>
        <taxon>Lysobacteraceae</taxon>
        <taxon>Luteimonas</taxon>
    </lineage>
</organism>
<evidence type="ECO:0000256" key="1">
    <source>
        <dbReference type="SAM" id="MobiDB-lite"/>
    </source>
</evidence>
<dbReference type="RefSeq" id="WP_096296764.1">
    <property type="nucleotide sequence ID" value="NZ_CP023406.1"/>
</dbReference>
<protein>
    <recommendedName>
        <fullName evidence="5">PKD domain-containing protein</fullName>
    </recommendedName>
</protein>
<dbReference type="KEGG" id="lum:CNR27_02355"/>
<keyword evidence="2" id="KW-0732">Signal</keyword>
<keyword evidence="4" id="KW-1185">Reference proteome</keyword>
<feature type="compositionally biased region" description="Low complexity" evidence="1">
    <location>
        <begin position="28"/>
        <end position="38"/>
    </location>
</feature>
<dbReference type="OrthoDB" id="6008970at2"/>
<feature type="region of interest" description="Disordered" evidence="1">
    <location>
        <begin position="28"/>
        <end position="53"/>
    </location>
</feature>
<dbReference type="PROSITE" id="PS51257">
    <property type="entry name" value="PROKAR_LIPOPROTEIN"/>
    <property type="match status" value="1"/>
</dbReference>
<name>A0A290XB97_9GAMM</name>
<feature type="compositionally biased region" description="Pro residues" evidence="1">
    <location>
        <begin position="39"/>
        <end position="50"/>
    </location>
</feature>
<sequence>MTRPVALTCLTVALAGVTLLAGCNRDAPAPAQAPVATAPEPPPPPAPPAPATVTSVELGNAVDDQNRVATPASEFATTDTIYASVGTAGESAAKLAARWTYGDGQLVRTTEADVAAGPQVIAFDIHHPAGWPTGNYKLEVSLDGKVVETREFSVK</sequence>
<dbReference type="Proteomes" id="UP000218968">
    <property type="component" value="Chromosome"/>
</dbReference>
<feature type="signal peptide" evidence="2">
    <location>
        <begin position="1"/>
        <end position="21"/>
    </location>
</feature>
<evidence type="ECO:0000256" key="2">
    <source>
        <dbReference type="SAM" id="SignalP"/>
    </source>
</evidence>
<feature type="chain" id="PRO_5013013453" description="PKD domain-containing protein" evidence="2">
    <location>
        <begin position="22"/>
        <end position="155"/>
    </location>
</feature>
<evidence type="ECO:0000313" key="3">
    <source>
        <dbReference type="EMBL" id="ATD66434.1"/>
    </source>
</evidence>
<accession>A0A290XB97</accession>
<dbReference type="EMBL" id="CP023406">
    <property type="protein sequence ID" value="ATD66434.1"/>
    <property type="molecule type" value="Genomic_DNA"/>
</dbReference>
<proteinExistence type="predicted"/>
<gene>
    <name evidence="3" type="ORF">CNR27_02355</name>
</gene>
<evidence type="ECO:0000313" key="4">
    <source>
        <dbReference type="Proteomes" id="UP000218968"/>
    </source>
</evidence>
<dbReference type="AlphaFoldDB" id="A0A290XB97"/>
<evidence type="ECO:0008006" key="5">
    <source>
        <dbReference type="Google" id="ProtNLM"/>
    </source>
</evidence>